<dbReference type="SMART" id="SM00344">
    <property type="entry name" value="HTH_ASNC"/>
    <property type="match status" value="1"/>
</dbReference>
<dbReference type="Gene3D" id="1.10.10.10">
    <property type="entry name" value="Winged helix-like DNA-binding domain superfamily/Winged helix DNA-binding domain"/>
    <property type="match status" value="1"/>
</dbReference>
<dbReference type="PROSITE" id="PS50956">
    <property type="entry name" value="HTH_ASNC_2"/>
    <property type="match status" value="1"/>
</dbReference>
<dbReference type="InterPro" id="IPR019887">
    <property type="entry name" value="Tscrpt_reg_AsnC/Lrp_C"/>
</dbReference>
<dbReference type="Proteomes" id="UP001596098">
    <property type="component" value="Unassembled WGS sequence"/>
</dbReference>
<evidence type="ECO:0000256" key="1">
    <source>
        <dbReference type="ARBA" id="ARBA00023015"/>
    </source>
</evidence>
<dbReference type="InterPro" id="IPR036388">
    <property type="entry name" value="WH-like_DNA-bd_sf"/>
</dbReference>
<dbReference type="CDD" id="cd00090">
    <property type="entry name" value="HTH_ARSR"/>
    <property type="match status" value="1"/>
</dbReference>
<dbReference type="InterPro" id="IPR019885">
    <property type="entry name" value="Tscrpt_reg_HTH_AsnC-type_CS"/>
</dbReference>
<keyword evidence="2" id="KW-0238">DNA-binding</keyword>
<dbReference type="PRINTS" id="PR00033">
    <property type="entry name" value="HTHASNC"/>
</dbReference>
<accession>A0ABW1QTJ1</accession>
<dbReference type="PANTHER" id="PTHR30154:SF45">
    <property type="entry name" value="TRANSCRIPTIONAL REGULATORY PROTEIN (PROBABLY ASNC-FAMILY)-RELATED"/>
    <property type="match status" value="1"/>
</dbReference>
<dbReference type="InterPro" id="IPR011991">
    <property type="entry name" value="ArsR-like_HTH"/>
</dbReference>
<sequence length="149" mass="16493">MALTEIDSVDRRILDLLIEDGRRSVKEVADIVGLSPSPVRRRIERLEDRGIITGYTAVVDESGLSPTFEAFAELRFAGDTKVSDITASVKGIPEVTAVYTVAGDPDAIVHFRLDDLSHLHQVIDRIRRGGHVIGTKTLMVLDSWQRGRD</sequence>
<proteinExistence type="predicted"/>
<dbReference type="Gene3D" id="3.30.70.920">
    <property type="match status" value="1"/>
</dbReference>
<dbReference type="InterPro" id="IPR000485">
    <property type="entry name" value="AsnC-type_HTH_dom"/>
</dbReference>
<dbReference type="InterPro" id="IPR011008">
    <property type="entry name" value="Dimeric_a/b-barrel"/>
</dbReference>
<name>A0ABW1QTJ1_9ACTN</name>
<evidence type="ECO:0000313" key="6">
    <source>
        <dbReference type="Proteomes" id="UP001596098"/>
    </source>
</evidence>
<evidence type="ECO:0000313" key="5">
    <source>
        <dbReference type="EMBL" id="MFC6152162.1"/>
    </source>
</evidence>
<feature type="domain" description="HTH asnC-type" evidence="4">
    <location>
        <begin position="6"/>
        <end position="93"/>
    </location>
</feature>
<dbReference type="Pfam" id="PF01037">
    <property type="entry name" value="AsnC_trans_reg"/>
    <property type="match status" value="1"/>
</dbReference>
<keyword evidence="1" id="KW-0805">Transcription regulation</keyword>
<organism evidence="5 6">
    <name type="scientific">Nocardioides yefusunii</name>
    <dbReference type="NCBI Taxonomy" id="2500546"/>
    <lineage>
        <taxon>Bacteria</taxon>
        <taxon>Bacillati</taxon>
        <taxon>Actinomycetota</taxon>
        <taxon>Actinomycetes</taxon>
        <taxon>Propionibacteriales</taxon>
        <taxon>Nocardioidaceae</taxon>
        <taxon>Nocardioides</taxon>
    </lineage>
</organism>
<evidence type="ECO:0000256" key="3">
    <source>
        <dbReference type="ARBA" id="ARBA00023163"/>
    </source>
</evidence>
<keyword evidence="3" id="KW-0804">Transcription</keyword>
<dbReference type="PANTHER" id="PTHR30154">
    <property type="entry name" value="LEUCINE-RESPONSIVE REGULATORY PROTEIN"/>
    <property type="match status" value="1"/>
</dbReference>
<protein>
    <submittedName>
        <fullName evidence="5">Lrp/AsnC family transcriptional regulator</fullName>
    </submittedName>
</protein>
<evidence type="ECO:0000259" key="4">
    <source>
        <dbReference type="PROSITE" id="PS50956"/>
    </source>
</evidence>
<dbReference type="Pfam" id="PF13412">
    <property type="entry name" value="HTH_24"/>
    <property type="match status" value="1"/>
</dbReference>
<comment type="caution">
    <text evidence="5">The sequence shown here is derived from an EMBL/GenBank/DDBJ whole genome shotgun (WGS) entry which is preliminary data.</text>
</comment>
<dbReference type="PROSITE" id="PS00519">
    <property type="entry name" value="HTH_ASNC_1"/>
    <property type="match status" value="1"/>
</dbReference>
<reference evidence="6" key="1">
    <citation type="journal article" date="2019" name="Int. J. Syst. Evol. Microbiol.">
        <title>The Global Catalogue of Microorganisms (GCM) 10K type strain sequencing project: providing services to taxonomists for standard genome sequencing and annotation.</title>
        <authorList>
            <consortium name="The Broad Institute Genomics Platform"/>
            <consortium name="The Broad Institute Genome Sequencing Center for Infectious Disease"/>
            <person name="Wu L."/>
            <person name="Ma J."/>
        </authorList>
    </citation>
    <scope>NUCLEOTIDE SEQUENCE [LARGE SCALE GENOMIC DNA]</scope>
    <source>
        <strain evidence="6">DFY28</strain>
    </source>
</reference>
<dbReference type="InterPro" id="IPR019888">
    <property type="entry name" value="Tscrpt_reg_AsnC-like"/>
</dbReference>
<gene>
    <name evidence="5" type="ORF">ACFPWU_00570</name>
</gene>
<dbReference type="EMBL" id="JBHSQI010000001">
    <property type="protein sequence ID" value="MFC6152162.1"/>
    <property type="molecule type" value="Genomic_DNA"/>
</dbReference>
<evidence type="ECO:0000256" key="2">
    <source>
        <dbReference type="ARBA" id="ARBA00023125"/>
    </source>
</evidence>
<dbReference type="SUPFAM" id="SSF46785">
    <property type="entry name" value="Winged helix' DNA-binding domain"/>
    <property type="match status" value="1"/>
</dbReference>
<dbReference type="InterPro" id="IPR036390">
    <property type="entry name" value="WH_DNA-bd_sf"/>
</dbReference>
<dbReference type="RefSeq" id="WP_128220229.1">
    <property type="nucleotide sequence ID" value="NZ_CP034929.1"/>
</dbReference>
<dbReference type="SUPFAM" id="SSF54909">
    <property type="entry name" value="Dimeric alpha+beta barrel"/>
    <property type="match status" value="1"/>
</dbReference>
<keyword evidence="6" id="KW-1185">Reference proteome</keyword>